<feature type="region of interest" description="Disordered" evidence="1">
    <location>
        <begin position="15"/>
        <end position="145"/>
    </location>
</feature>
<feature type="transmembrane region" description="Helical" evidence="2">
    <location>
        <begin position="159"/>
        <end position="175"/>
    </location>
</feature>
<reference evidence="4" key="1">
    <citation type="submission" date="2016-11" db="UniProtKB">
        <authorList>
            <consortium name="WormBaseParasite"/>
        </authorList>
    </citation>
    <scope>IDENTIFICATION</scope>
</reference>
<sequence>MSSSVHSARNSIVSLVSSNDAHSHVDSRSVQTKLVDEGAMLPSSSSKDEDILSDSSDEIENIAMQTLEHLHEPQPQVPAAIRAPSHVLQVHRKSVASSQSAESTHRSKRESKVESVASKKGAKANGELAKSEDKDDELEKEGPPTAYECISTRDASSRLSFLIFVFFAFLLRSMWR</sequence>
<evidence type="ECO:0000313" key="4">
    <source>
        <dbReference type="WBParaSite" id="L893_g7470.t1"/>
    </source>
</evidence>
<keyword evidence="2" id="KW-1133">Transmembrane helix</keyword>
<keyword evidence="3" id="KW-1185">Reference proteome</keyword>
<organism evidence="3 4">
    <name type="scientific">Steinernema glaseri</name>
    <dbReference type="NCBI Taxonomy" id="37863"/>
    <lineage>
        <taxon>Eukaryota</taxon>
        <taxon>Metazoa</taxon>
        <taxon>Ecdysozoa</taxon>
        <taxon>Nematoda</taxon>
        <taxon>Chromadorea</taxon>
        <taxon>Rhabditida</taxon>
        <taxon>Tylenchina</taxon>
        <taxon>Panagrolaimomorpha</taxon>
        <taxon>Strongyloidoidea</taxon>
        <taxon>Steinernematidae</taxon>
        <taxon>Steinernema</taxon>
    </lineage>
</organism>
<dbReference type="Proteomes" id="UP000095287">
    <property type="component" value="Unplaced"/>
</dbReference>
<dbReference type="AlphaFoldDB" id="A0A1I8AN90"/>
<dbReference type="WBParaSite" id="L893_g7470.t1">
    <property type="protein sequence ID" value="L893_g7470.t1"/>
    <property type="gene ID" value="L893_g7470"/>
</dbReference>
<proteinExistence type="predicted"/>
<evidence type="ECO:0000256" key="1">
    <source>
        <dbReference type="SAM" id="MobiDB-lite"/>
    </source>
</evidence>
<feature type="compositionally biased region" description="Acidic residues" evidence="1">
    <location>
        <begin position="51"/>
        <end position="60"/>
    </location>
</feature>
<protein>
    <submittedName>
        <fullName evidence="4">Uncharacterized protein</fullName>
    </submittedName>
</protein>
<keyword evidence="2" id="KW-0812">Transmembrane</keyword>
<keyword evidence="2" id="KW-0472">Membrane</keyword>
<name>A0A1I8AN90_9BILA</name>
<accession>A0A1I8AN90</accession>
<evidence type="ECO:0000313" key="3">
    <source>
        <dbReference type="Proteomes" id="UP000095287"/>
    </source>
</evidence>
<evidence type="ECO:0000256" key="2">
    <source>
        <dbReference type="SAM" id="Phobius"/>
    </source>
</evidence>